<proteinExistence type="predicted"/>
<keyword evidence="1" id="KW-1133">Transmembrane helix</keyword>
<organism evidence="3 4">
    <name type="scientific">Actinokineospora diospyrosa</name>
    <dbReference type="NCBI Taxonomy" id="103728"/>
    <lineage>
        <taxon>Bacteria</taxon>
        <taxon>Bacillati</taxon>
        <taxon>Actinomycetota</taxon>
        <taxon>Actinomycetes</taxon>
        <taxon>Pseudonocardiales</taxon>
        <taxon>Pseudonocardiaceae</taxon>
        <taxon>Actinokineospora</taxon>
    </lineage>
</organism>
<dbReference type="InterPro" id="IPR007111">
    <property type="entry name" value="NACHT_NTPase"/>
</dbReference>
<feature type="transmembrane region" description="Helical" evidence="1">
    <location>
        <begin position="581"/>
        <end position="602"/>
    </location>
</feature>
<sequence length="650" mass="70528">MDDPGSSTHNKVVAGHISGNVVQAGVVESVTVVAAARPRDEVEAVLEVVAGLSGDLWQRTSHTWEIHPEAPVRVSWSRDDELSVEDERPLLSEPVITRLYEDLFVREGLRQVILVGEAGAGKSSAMHLLYKKALDERADKGDPRAPVPLWLTMSDWDPASLDLTAYAVRELLSLPGLRRRDGLTRRMAELLVRRGRIALFLDGLDEMPTGLRAKAAAQVNRATHGGTRVVVSTRPGKRGGDKDIERFRWPEVVRLNPVDVPTAVEFLLHKQTGQDRPAWRELADYLTANPDSALAKALRTPLTINLIRHAFPHAGSSQEKPLDLVRDGLDTPAKITTRLMGLFLDRAYSTEGVTGRFRRARKTAQHARERATLAWLARRLGAKRDIAWWRIPLEVEVESLRVKSALLVAVPVLAVVLAGSAVFGWPEPWGLAAVPVGVACLVTFRIVPRAVLRAPATLAWTGPSPADLRHTTRVWLLGGLLFGGMAVVSSGNWWAMVAIAGMFVVMGLLGAGYGQGVSGGLLGSATRDLTDSPSVTPHNAFRADRRRTVVAAAVGAVAACAMCAPLGLFDDSVASGLVWGVGMGFTGGWVSGLGPAWLLVVARPSFKGPARPYRFTPTLRSALDKQVLRQAGLVYQFRHAELQVYLQRSG</sequence>
<feature type="transmembrane region" description="Helical" evidence="1">
    <location>
        <begin position="468"/>
        <end position="487"/>
    </location>
</feature>
<keyword evidence="1" id="KW-0812">Transmembrane</keyword>
<gene>
    <name evidence="3" type="ORF">LV75_005168</name>
</gene>
<evidence type="ECO:0000256" key="1">
    <source>
        <dbReference type="SAM" id="Phobius"/>
    </source>
</evidence>
<dbReference type="SUPFAM" id="SSF52540">
    <property type="entry name" value="P-loop containing nucleoside triphosphate hydrolases"/>
    <property type="match status" value="1"/>
</dbReference>
<dbReference type="Pfam" id="PF05729">
    <property type="entry name" value="NACHT"/>
    <property type="match status" value="1"/>
</dbReference>
<keyword evidence="4" id="KW-1185">Reference proteome</keyword>
<feature type="transmembrane region" description="Helical" evidence="1">
    <location>
        <begin position="493"/>
        <end position="513"/>
    </location>
</feature>
<feature type="domain" description="NACHT" evidence="2">
    <location>
        <begin position="110"/>
        <end position="236"/>
    </location>
</feature>
<comment type="caution">
    <text evidence="3">The sequence shown here is derived from an EMBL/GenBank/DDBJ whole genome shotgun (WGS) entry which is preliminary data.</text>
</comment>
<keyword evidence="1" id="KW-0472">Membrane</keyword>
<protein>
    <submittedName>
        <fullName evidence="3">NACHT domain-containing protein</fullName>
    </submittedName>
</protein>
<feature type="transmembrane region" description="Helical" evidence="1">
    <location>
        <begin position="549"/>
        <end position="569"/>
    </location>
</feature>
<evidence type="ECO:0000313" key="4">
    <source>
        <dbReference type="Proteomes" id="UP001205185"/>
    </source>
</evidence>
<feature type="transmembrane region" description="Helical" evidence="1">
    <location>
        <begin position="405"/>
        <end position="423"/>
    </location>
</feature>
<dbReference type="InterPro" id="IPR027417">
    <property type="entry name" value="P-loop_NTPase"/>
</dbReference>
<evidence type="ECO:0000259" key="2">
    <source>
        <dbReference type="PROSITE" id="PS50837"/>
    </source>
</evidence>
<dbReference type="Gene3D" id="3.40.50.300">
    <property type="entry name" value="P-loop containing nucleotide triphosphate hydrolases"/>
    <property type="match status" value="1"/>
</dbReference>
<accession>A0ABT1IJ14</accession>
<dbReference type="EMBL" id="JAMTCO010000013">
    <property type="protein sequence ID" value="MCP2272642.1"/>
    <property type="molecule type" value="Genomic_DNA"/>
</dbReference>
<dbReference type="Proteomes" id="UP001205185">
    <property type="component" value="Unassembled WGS sequence"/>
</dbReference>
<evidence type="ECO:0000313" key="3">
    <source>
        <dbReference type="EMBL" id="MCP2272642.1"/>
    </source>
</evidence>
<name>A0ABT1IJ14_9PSEU</name>
<feature type="transmembrane region" description="Helical" evidence="1">
    <location>
        <begin position="429"/>
        <end position="447"/>
    </location>
</feature>
<reference evidence="3 4" key="1">
    <citation type="submission" date="2022-06" db="EMBL/GenBank/DDBJ databases">
        <title>Genomic Encyclopedia of Archaeal and Bacterial Type Strains, Phase II (KMG-II): from individual species to whole genera.</title>
        <authorList>
            <person name="Goeker M."/>
        </authorList>
    </citation>
    <scope>NUCLEOTIDE SEQUENCE [LARGE SCALE GENOMIC DNA]</scope>
    <source>
        <strain evidence="3 4">DSM 44255</strain>
    </source>
</reference>
<dbReference type="PROSITE" id="PS50837">
    <property type="entry name" value="NACHT"/>
    <property type="match status" value="1"/>
</dbReference>